<protein>
    <submittedName>
        <fullName evidence="10">CorA-like Mg2+ transporter protein</fullName>
    </submittedName>
</protein>
<dbReference type="GO" id="GO:0050897">
    <property type="term" value="F:cobalt ion binding"/>
    <property type="evidence" value="ECO:0007669"/>
    <property type="project" value="TreeGrafter"/>
</dbReference>
<dbReference type="PANTHER" id="PTHR46494:SF1">
    <property type="entry name" value="CORA FAMILY METAL ION TRANSPORTER (EUROFUNG)"/>
    <property type="match status" value="1"/>
</dbReference>
<keyword evidence="4" id="KW-1003">Cell membrane</keyword>
<dbReference type="Proteomes" id="UP000650582">
    <property type="component" value="Unassembled WGS sequence"/>
</dbReference>
<dbReference type="GO" id="GO:0015087">
    <property type="term" value="F:cobalt ion transmembrane transporter activity"/>
    <property type="evidence" value="ECO:0007669"/>
    <property type="project" value="TreeGrafter"/>
</dbReference>
<dbReference type="Pfam" id="PF01544">
    <property type="entry name" value="CorA"/>
    <property type="match status" value="1"/>
</dbReference>
<dbReference type="GO" id="GO:0000287">
    <property type="term" value="F:magnesium ion binding"/>
    <property type="evidence" value="ECO:0007669"/>
    <property type="project" value="TreeGrafter"/>
</dbReference>
<dbReference type="AlphaFoldDB" id="A0A8H7HDU3"/>
<comment type="similarity">
    <text evidence="2">Belongs to the CorA metal ion transporter (MIT) (TC 1.A.35) family.</text>
</comment>
<dbReference type="SUPFAM" id="SSF144083">
    <property type="entry name" value="Magnesium transport protein CorA, transmembrane region"/>
    <property type="match status" value="1"/>
</dbReference>
<proteinExistence type="inferred from homology"/>
<evidence type="ECO:0000256" key="5">
    <source>
        <dbReference type="ARBA" id="ARBA00022692"/>
    </source>
</evidence>
<feature type="transmembrane region" description="Helical" evidence="9">
    <location>
        <begin position="587"/>
        <end position="604"/>
    </location>
</feature>
<dbReference type="InterPro" id="IPR045863">
    <property type="entry name" value="CorA_TM1_TM2"/>
</dbReference>
<comment type="caution">
    <text evidence="10">The sequence shown here is derived from an EMBL/GenBank/DDBJ whole genome shotgun (WGS) entry which is preliminary data.</text>
</comment>
<evidence type="ECO:0000256" key="4">
    <source>
        <dbReference type="ARBA" id="ARBA00022475"/>
    </source>
</evidence>
<organism evidence="10 11">
    <name type="scientific">Rhizoctonia solani</name>
    <dbReference type="NCBI Taxonomy" id="456999"/>
    <lineage>
        <taxon>Eukaryota</taxon>
        <taxon>Fungi</taxon>
        <taxon>Dikarya</taxon>
        <taxon>Basidiomycota</taxon>
        <taxon>Agaricomycotina</taxon>
        <taxon>Agaricomycetes</taxon>
        <taxon>Cantharellales</taxon>
        <taxon>Ceratobasidiaceae</taxon>
        <taxon>Rhizoctonia</taxon>
    </lineage>
</organism>
<dbReference type="InterPro" id="IPR002523">
    <property type="entry name" value="MgTranspt_CorA/ZnTranspt_ZntB"/>
</dbReference>
<evidence type="ECO:0000313" key="11">
    <source>
        <dbReference type="Proteomes" id="UP000650582"/>
    </source>
</evidence>
<evidence type="ECO:0000256" key="7">
    <source>
        <dbReference type="ARBA" id="ARBA00023136"/>
    </source>
</evidence>
<dbReference type="SUPFAM" id="SSF143865">
    <property type="entry name" value="CorA soluble domain-like"/>
    <property type="match status" value="1"/>
</dbReference>
<keyword evidence="7 9" id="KW-0472">Membrane</keyword>
<dbReference type="GO" id="GO:0015095">
    <property type="term" value="F:magnesium ion transmembrane transporter activity"/>
    <property type="evidence" value="ECO:0007669"/>
    <property type="project" value="TreeGrafter"/>
</dbReference>
<evidence type="ECO:0000256" key="8">
    <source>
        <dbReference type="SAM" id="MobiDB-lite"/>
    </source>
</evidence>
<evidence type="ECO:0000256" key="6">
    <source>
        <dbReference type="ARBA" id="ARBA00022989"/>
    </source>
</evidence>
<dbReference type="EMBL" id="JACYCC010000036">
    <property type="protein sequence ID" value="KAF8681577.1"/>
    <property type="molecule type" value="Genomic_DNA"/>
</dbReference>
<keyword evidence="6 9" id="KW-1133">Transmembrane helix</keyword>
<dbReference type="PANTHER" id="PTHR46494">
    <property type="entry name" value="CORA FAMILY METAL ION TRANSPORTER (EUROFUNG)"/>
    <property type="match status" value="1"/>
</dbReference>
<comment type="subcellular location">
    <subcellularLocation>
        <location evidence="1">Cell membrane</location>
        <topology evidence="1">Multi-pass membrane protein</topology>
    </subcellularLocation>
</comment>
<feature type="region of interest" description="Disordered" evidence="8">
    <location>
        <begin position="210"/>
        <end position="310"/>
    </location>
</feature>
<gene>
    <name evidence="10" type="ORF">RHS04_03508</name>
</gene>
<dbReference type="Gene3D" id="1.20.58.340">
    <property type="entry name" value="Magnesium transport protein CorA, transmembrane region"/>
    <property type="match status" value="2"/>
</dbReference>
<evidence type="ECO:0000313" key="10">
    <source>
        <dbReference type="EMBL" id="KAF8681577.1"/>
    </source>
</evidence>
<dbReference type="InterPro" id="IPR045861">
    <property type="entry name" value="CorA_cytoplasmic_dom"/>
</dbReference>
<accession>A0A8H7HDU3</accession>
<feature type="transmembrane region" description="Helical" evidence="9">
    <location>
        <begin position="549"/>
        <end position="567"/>
    </location>
</feature>
<keyword evidence="5 9" id="KW-0812">Transmembrane</keyword>
<feature type="region of interest" description="Disordered" evidence="8">
    <location>
        <begin position="1"/>
        <end position="26"/>
    </location>
</feature>
<name>A0A8H7HDU3_9AGAM</name>
<evidence type="ECO:0000256" key="1">
    <source>
        <dbReference type="ARBA" id="ARBA00004651"/>
    </source>
</evidence>
<feature type="compositionally biased region" description="Acidic residues" evidence="8">
    <location>
        <begin position="213"/>
        <end position="222"/>
    </location>
</feature>
<keyword evidence="3" id="KW-0813">Transport</keyword>
<reference evidence="10" key="1">
    <citation type="submission" date="2020-09" db="EMBL/GenBank/DDBJ databases">
        <title>Comparative genome analyses of four rice-infecting Rhizoctonia solani isolates reveal extensive enrichment of homogalacturonan modification genes.</title>
        <authorList>
            <person name="Lee D.-Y."/>
            <person name="Jeon J."/>
            <person name="Kim K.-T."/>
            <person name="Cheong K."/>
            <person name="Song H."/>
            <person name="Choi G."/>
            <person name="Ko J."/>
            <person name="Opiyo S.O."/>
            <person name="Zuo S."/>
            <person name="Madhav S."/>
            <person name="Lee Y.-H."/>
            <person name="Wang G.-L."/>
        </authorList>
    </citation>
    <scope>NUCLEOTIDE SEQUENCE</scope>
    <source>
        <strain evidence="10">AG1-IA YN-7</strain>
    </source>
</reference>
<feature type="compositionally biased region" description="Basic residues" evidence="8">
    <location>
        <begin position="256"/>
        <end position="269"/>
    </location>
</feature>
<evidence type="ECO:0000256" key="9">
    <source>
        <dbReference type="SAM" id="Phobius"/>
    </source>
</evidence>
<dbReference type="GO" id="GO:0005886">
    <property type="term" value="C:plasma membrane"/>
    <property type="evidence" value="ECO:0007669"/>
    <property type="project" value="UniProtKB-SubCell"/>
</dbReference>
<evidence type="ECO:0000256" key="2">
    <source>
        <dbReference type="ARBA" id="ARBA00009765"/>
    </source>
</evidence>
<evidence type="ECO:0000256" key="3">
    <source>
        <dbReference type="ARBA" id="ARBA00022448"/>
    </source>
</evidence>
<feature type="compositionally biased region" description="Acidic residues" evidence="8">
    <location>
        <begin position="7"/>
        <end position="20"/>
    </location>
</feature>
<dbReference type="Gene3D" id="3.30.460.20">
    <property type="entry name" value="CorA soluble domain-like"/>
    <property type="match status" value="1"/>
</dbReference>
<sequence length="627" mass="69619">MPKSNSDADENDSLTSDEEAVGPTIGRVELQGVQSAPAALAGEESVIQEVEGGGSSLQPPRPIAKFRSSVISMNRAQSALLDIAPGTEPGADPRKSTTAELFGHIKANCQIEICEYGPSKARFTNYDNKSFIDWLKLNDASTKREIWNKVRWINIAGVSWDIISALALHYGLHPLAIEDVLHGRKNARSKADYYTKHLFVHVLTHKLARQEGESEDSDDMAQTEEPLSIRTSRTSSTVVDRQGFYESGDDGMGYNKKGRGGWLSRRKRSDHTGSNGPGGKKKSGIYGDIEQRAGTGDSARKKPRPRNSILTAHRAKIANEKAIDELKKGFGRVYVDVSSAWMFLLRDGTLISINQNTSKPFGASVADRLRVRDTVLRSSGDASLLLEGLLDLVVDDAVEVDKYHDAILKAERTILLKPNMKTVRGPLIVHIISGDLTLHKRTLGPLSQLVYGLRRYDLDRCKALAGSAGREGEVVGFLSHQAKVYLADVHDHVECVDLKFNIGNVAHQSSVRSRYIMSSLDMFTSIAENLINYTFNIVSYETNQVMRGLTIATVIFFPLTFLTGYFGMNFHIMPSVQEHSETMFWEIAIPVMTVVVAAFMFPDIQKLVHFIKKRMATRKYDVSFFSF</sequence>
<feature type="compositionally biased region" description="Low complexity" evidence="8">
    <location>
        <begin position="230"/>
        <end position="239"/>
    </location>
</feature>